<proteinExistence type="inferred from homology"/>
<dbReference type="Gene3D" id="3.30.1330.200">
    <property type="match status" value="1"/>
</dbReference>
<comment type="catalytic activity">
    <reaction evidence="3">
        <text>L-glutaminyl-[protein] + H2O = L-glutamyl-[protein] + NH4(+)</text>
        <dbReference type="Rhea" id="RHEA:16441"/>
        <dbReference type="Rhea" id="RHEA-COMP:10207"/>
        <dbReference type="Rhea" id="RHEA-COMP:10208"/>
        <dbReference type="ChEBI" id="CHEBI:15377"/>
        <dbReference type="ChEBI" id="CHEBI:28938"/>
        <dbReference type="ChEBI" id="CHEBI:29973"/>
        <dbReference type="ChEBI" id="CHEBI:30011"/>
        <dbReference type="EC" id="3.5.1.44"/>
    </reaction>
</comment>
<organism evidence="4 5">
    <name type="scientific">Parvularcula lutaonensis</name>
    <dbReference type="NCBI Taxonomy" id="491923"/>
    <lineage>
        <taxon>Bacteria</taxon>
        <taxon>Pseudomonadati</taxon>
        <taxon>Pseudomonadota</taxon>
        <taxon>Alphaproteobacteria</taxon>
        <taxon>Parvularculales</taxon>
        <taxon>Parvularculaceae</taxon>
        <taxon>Parvularcula</taxon>
    </lineage>
</organism>
<dbReference type="PANTHER" id="PTHR35147">
    <property type="entry name" value="CHEMORECEPTOR GLUTAMINE DEAMIDASE CHED-RELATED"/>
    <property type="match status" value="1"/>
</dbReference>
<comment type="caution">
    <text evidence="4">The sequence shown here is derived from an EMBL/GenBank/DDBJ whole genome shotgun (WGS) entry which is preliminary data.</text>
</comment>
<sequence>MRPVSDYARAGRRPPTLIGVGGIAWSGDSAVVYSTLLGSCIAVCLWDKMAMKGGLIHFLLAKAPSEDCDDTRYGEVSLPLLVNNLCAVGCMKHRLQAIVAGGADLLSNMQPIGTENTEFALEWLRKAGIPIIKKDYGGSNARRVRFYPTTGLCEITTIEGATAPPRG</sequence>
<evidence type="ECO:0000256" key="2">
    <source>
        <dbReference type="ARBA" id="ARBA00022801"/>
    </source>
</evidence>
<keyword evidence="1 3" id="KW-0145">Chemotaxis</keyword>
<name>A0ABV7MCY5_9PROT</name>
<accession>A0ABV7MCY5</accession>
<comment type="function">
    <text evidence="3">Probably deamidates glutamine residues to glutamate on methyl-accepting chemotaxis receptors (MCPs), playing an important role in chemotaxis.</text>
</comment>
<dbReference type="EMBL" id="JBHRVA010000002">
    <property type="protein sequence ID" value="MFC3302627.1"/>
    <property type="molecule type" value="Genomic_DNA"/>
</dbReference>
<dbReference type="InterPro" id="IPR038592">
    <property type="entry name" value="CheD-like_sf"/>
</dbReference>
<dbReference type="HAMAP" id="MF_01440">
    <property type="entry name" value="CheD"/>
    <property type="match status" value="1"/>
</dbReference>
<dbReference type="SUPFAM" id="SSF64438">
    <property type="entry name" value="CNF1/YfiH-like putative cysteine hydrolases"/>
    <property type="match status" value="1"/>
</dbReference>
<evidence type="ECO:0000313" key="4">
    <source>
        <dbReference type="EMBL" id="MFC3302627.1"/>
    </source>
</evidence>
<reference evidence="5" key="1">
    <citation type="journal article" date="2019" name="Int. J. Syst. Evol. Microbiol.">
        <title>The Global Catalogue of Microorganisms (GCM) 10K type strain sequencing project: providing services to taxonomists for standard genome sequencing and annotation.</title>
        <authorList>
            <consortium name="The Broad Institute Genomics Platform"/>
            <consortium name="The Broad Institute Genome Sequencing Center for Infectious Disease"/>
            <person name="Wu L."/>
            <person name="Ma J."/>
        </authorList>
    </citation>
    <scope>NUCLEOTIDE SEQUENCE [LARGE SCALE GENOMIC DNA]</scope>
    <source>
        <strain evidence="5">KCTC 22245</strain>
    </source>
</reference>
<keyword evidence="5" id="KW-1185">Reference proteome</keyword>
<dbReference type="Pfam" id="PF03975">
    <property type="entry name" value="CheD"/>
    <property type="match status" value="1"/>
</dbReference>
<protein>
    <recommendedName>
        <fullName evidence="3">Probable chemoreceptor glutamine deamidase CheD</fullName>
        <ecNumber evidence="3">3.5.1.44</ecNumber>
    </recommendedName>
</protein>
<dbReference type="PANTHER" id="PTHR35147:SF3">
    <property type="entry name" value="CHEMORECEPTOR GLUTAMINE DEAMIDASE CHED 1-RELATED"/>
    <property type="match status" value="1"/>
</dbReference>
<gene>
    <name evidence="3" type="primary">cheD</name>
    <name evidence="4" type="ORF">ACFONP_07765</name>
</gene>
<dbReference type="CDD" id="cd16352">
    <property type="entry name" value="CheD"/>
    <property type="match status" value="1"/>
</dbReference>
<dbReference type="InterPro" id="IPR011324">
    <property type="entry name" value="Cytotoxic_necrot_fac-like_cat"/>
</dbReference>
<keyword evidence="2 3" id="KW-0378">Hydrolase</keyword>
<comment type="similarity">
    <text evidence="3">Belongs to the CheD family.</text>
</comment>
<evidence type="ECO:0000256" key="1">
    <source>
        <dbReference type="ARBA" id="ARBA00022500"/>
    </source>
</evidence>
<dbReference type="EC" id="3.5.1.44" evidence="3"/>
<dbReference type="RefSeq" id="WP_189571066.1">
    <property type="nucleotide sequence ID" value="NZ_BMXU01000001.1"/>
</dbReference>
<evidence type="ECO:0000313" key="5">
    <source>
        <dbReference type="Proteomes" id="UP001595607"/>
    </source>
</evidence>
<evidence type="ECO:0000256" key="3">
    <source>
        <dbReference type="HAMAP-Rule" id="MF_01440"/>
    </source>
</evidence>
<dbReference type="InterPro" id="IPR005659">
    <property type="entry name" value="Chemorcpt_Glu_NH3ase_CheD"/>
</dbReference>
<dbReference type="Proteomes" id="UP001595607">
    <property type="component" value="Unassembled WGS sequence"/>
</dbReference>